<dbReference type="PROSITE" id="PS51667">
    <property type="entry name" value="WRC"/>
    <property type="match status" value="2"/>
</dbReference>
<dbReference type="GO" id="GO:0005524">
    <property type="term" value="F:ATP binding"/>
    <property type="evidence" value="ECO:0007669"/>
    <property type="project" value="UniProtKB-UniRule"/>
</dbReference>
<dbReference type="InterPro" id="IPR031137">
    <property type="entry name" value="GRF"/>
</dbReference>
<evidence type="ECO:0000259" key="7">
    <source>
        <dbReference type="PROSITE" id="PS51666"/>
    </source>
</evidence>
<keyword evidence="5" id="KW-0804">Transcription</keyword>
<evidence type="ECO:0000313" key="9">
    <source>
        <dbReference type="EMBL" id="GKV53548.1"/>
    </source>
</evidence>
<dbReference type="PROSITE" id="PS51666">
    <property type="entry name" value="QLQ"/>
    <property type="match status" value="1"/>
</dbReference>
<evidence type="ECO:0000313" key="10">
    <source>
        <dbReference type="Proteomes" id="UP001054252"/>
    </source>
</evidence>
<dbReference type="EMBL" id="BPVZ01001503">
    <property type="protein sequence ID" value="GKV53548.1"/>
    <property type="molecule type" value="Genomic_DNA"/>
</dbReference>
<feature type="compositionally biased region" description="Low complexity" evidence="6">
    <location>
        <begin position="379"/>
        <end position="390"/>
    </location>
</feature>
<gene>
    <name evidence="9" type="ORF">SLEP1_g60068</name>
</gene>
<feature type="compositionally biased region" description="Low complexity" evidence="6">
    <location>
        <begin position="425"/>
        <end position="440"/>
    </location>
</feature>
<evidence type="ECO:0000256" key="5">
    <source>
        <dbReference type="RuleBase" id="RU367127"/>
    </source>
</evidence>
<evidence type="ECO:0000256" key="2">
    <source>
        <dbReference type="ARBA" id="ARBA00008122"/>
    </source>
</evidence>
<dbReference type="GO" id="GO:0099402">
    <property type="term" value="P:plant organ development"/>
    <property type="evidence" value="ECO:0007669"/>
    <property type="project" value="UniProtKB-ARBA"/>
</dbReference>
<dbReference type="Proteomes" id="UP001054252">
    <property type="component" value="Unassembled WGS sequence"/>
</dbReference>
<feature type="domain" description="WRC" evidence="8">
    <location>
        <begin position="138"/>
        <end position="182"/>
    </location>
</feature>
<comment type="caution">
    <text evidence="4">Lacks conserved residue(s) required for the propagation of feature annotation.</text>
</comment>
<dbReference type="Pfam" id="PF08879">
    <property type="entry name" value="WRC"/>
    <property type="match status" value="2"/>
</dbReference>
<evidence type="ECO:0000259" key="8">
    <source>
        <dbReference type="PROSITE" id="PS51667"/>
    </source>
</evidence>
<dbReference type="GO" id="GO:0006351">
    <property type="term" value="P:DNA-templated transcription"/>
    <property type="evidence" value="ECO:0007669"/>
    <property type="project" value="UniProtKB-UniRule"/>
</dbReference>
<feature type="region of interest" description="Disordered" evidence="6">
    <location>
        <begin position="165"/>
        <end position="215"/>
    </location>
</feature>
<name>A0AAV5MU69_9ROSI</name>
<keyword evidence="5" id="KW-0010">Activator</keyword>
<keyword evidence="10" id="KW-1185">Reference proteome</keyword>
<dbReference type="AlphaFoldDB" id="A0AAV5MU69"/>
<dbReference type="InterPro" id="IPR014977">
    <property type="entry name" value="WRC_dom"/>
</dbReference>
<reference evidence="9 10" key="1">
    <citation type="journal article" date="2021" name="Commun. Biol.">
        <title>The genome of Shorea leprosula (Dipterocarpaceae) highlights the ecological relevance of drought in aseasonal tropical rainforests.</title>
        <authorList>
            <person name="Ng K.K.S."/>
            <person name="Kobayashi M.J."/>
            <person name="Fawcett J.A."/>
            <person name="Hatakeyama M."/>
            <person name="Paape T."/>
            <person name="Ng C.H."/>
            <person name="Ang C.C."/>
            <person name="Tnah L.H."/>
            <person name="Lee C.T."/>
            <person name="Nishiyama T."/>
            <person name="Sese J."/>
            <person name="O'Brien M.J."/>
            <person name="Copetti D."/>
            <person name="Mohd Noor M.I."/>
            <person name="Ong R.C."/>
            <person name="Putra M."/>
            <person name="Sireger I.Z."/>
            <person name="Indrioko S."/>
            <person name="Kosugi Y."/>
            <person name="Izuno A."/>
            <person name="Isagi Y."/>
            <person name="Lee S.L."/>
            <person name="Shimizu K.K."/>
        </authorList>
    </citation>
    <scope>NUCLEOTIDE SEQUENCE [LARGE SCALE GENOMIC DNA]</scope>
    <source>
        <strain evidence="9">214</strain>
    </source>
</reference>
<comment type="function">
    <text evidence="5">Transcription activator.</text>
</comment>
<evidence type="ECO:0000256" key="1">
    <source>
        <dbReference type="ARBA" id="ARBA00004123"/>
    </source>
</evidence>
<comment type="subcellular location">
    <subcellularLocation>
        <location evidence="1 5">Nucleus</location>
    </subcellularLocation>
</comment>
<feature type="compositionally biased region" description="Basic and acidic residues" evidence="6">
    <location>
        <begin position="178"/>
        <end position="204"/>
    </location>
</feature>
<dbReference type="Pfam" id="PF08880">
    <property type="entry name" value="QLQ"/>
    <property type="match status" value="1"/>
</dbReference>
<organism evidence="9 10">
    <name type="scientific">Rubroshorea leprosula</name>
    <dbReference type="NCBI Taxonomy" id="152421"/>
    <lineage>
        <taxon>Eukaryota</taxon>
        <taxon>Viridiplantae</taxon>
        <taxon>Streptophyta</taxon>
        <taxon>Embryophyta</taxon>
        <taxon>Tracheophyta</taxon>
        <taxon>Spermatophyta</taxon>
        <taxon>Magnoliopsida</taxon>
        <taxon>eudicotyledons</taxon>
        <taxon>Gunneridae</taxon>
        <taxon>Pentapetalae</taxon>
        <taxon>rosids</taxon>
        <taxon>malvids</taxon>
        <taxon>Malvales</taxon>
        <taxon>Dipterocarpaceae</taxon>
        <taxon>Rubroshorea</taxon>
    </lineage>
</organism>
<feature type="domain" description="WRC" evidence="8">
    <location>
        <begin position="338"/>
        <end position="382"/>
    </location>
</feature>
<dbReference type="PANTHER" id="PTHR31602:SF103">
    <property type="entry name" value="GROWTH-REGULATING FACTOR"/>
    <property type="match status" value="1"/>
</dbReference>
<feature type="compositionally biased region" description="Polar residues" evidence="6">
    <location>
        <begin position="403"/>
        <end position="416"/>
    </location>
</feature>
<evidence type="ECO:0000256" key="4">
    <source>
        <dbReference type="PROSITE-ProRule" id="PRU01002"/>
    </source>
</evidence>
<evidence type="ECO:0000256" key="3">
    <source>
        <dbReference type="ARBA" id="ARBA00023242"/>
    </source>
</evidence>
<dbReference type="GO" id="GO:0006355">
    <property type="term" value="P:regulation of DNA-templated transcription"/>
    <property type="evidence" value="ECO:0007669"/>
    <property type="project" value="InterPro"/>
</dbReference>
<dbReference type="GO" id="GO:0005634">
    <property type="term" value="C:nucleus"/>
    <property type="evidence" value="ECO:0007669"/>
    <property type="project" value="UniProtKB-SubCell"/>
</dbReference>
<keyword evidence="5" id="KW-0805">Transcription regulation</keyword>
<sequence length="440" mass="47922">MSLMEDGPLPISVSSSDSEGEDGGSKGRSTEKGWEGKMVGEKSPSINLGLGIGANPGQNHVIKHKKHVFTPAQLHELQHQALIYRFMAAGIPVPPQLVFPIWKSVSGPFVDGDGRMYRQFSNFVAFSSQGVDDGNMIEPEPGRCRRTDGKKWRCSRSVVTDQKYCERHMHRGRQRSRKPVEPSQIEKPEATSPSDSKKDPENKKTPVSNPVNLQLMIPTPGIPSTSYGAASTTATGSKSIVGHVNSISTMATTQVITNTNVTTTNTANLNENKKRPNNNARGEEKVCFRDSNIVKRSSKTGNNISTGQWICLGSGISPTSVLQVRGSTSSLTYRNEVELEPGRCRRTDGKKWRCSREVVPDQKYCLRHMHRGVKKAMEAPSSSANDSPPSRLTTPKKEDCLAPSTNLSIAISTPQLPKNAEKSMSSTSSDATISDTTITA</sequence>
<dbReference type="InterPro" id="IPR014978">
    <property type="entry name" value="Gln-Leu-Gln_QLQ"/>
</dbReference>
<feature type="compositionally biased region" description="Basic and acidic residues" evidence="6">
    <location>
        <begin position="23"/>
        <end position="39"/>
    </location>
</feature>
<comment type="similarity">
    <text evidence="2 5">Belongs to the GRF family.</text>
</comment>
<keyword evidence="3 5" id="KW-0539">Nucleus</keyword>
<feature type="region of interest" description="Disordered" evidence="6">
    <location>
        <begin position="373"/>
        <end position="440"/>
    </location>
</feature>
<feature type="domain" description="QLQ" evidence="7">
    <location>
        <begin position="68"/>
        <end position="103"/>
    </location>
</feature>
<comment type="domain">
    <text evidence="5">The QLQ domain and WRC domain may be involved in protein-protein interaction and DNA-binding, respectively.</text>
</comment>
<dbReference type="SMART" id="SM00951">
    <property type="entry name" value="QLQ"/>
    <property type="match status" value="1"/>
</dbReference>
<protein>
    <recommendedName>
        <fullName evidence="5">Growth-regulating factor</fullName>
    </recommendedName>
</protein>
<evidence type="ECO:0000256" key="6">
    <source>
        <dbReference type="SAM" id="MobiDB-lite"/>
    </source>
</evidence>
<dbReference type="PANTHER" id="PTHR31602">
    <property type="entry name" value="GROWTH-REGULATING FACTOR 5"/>
    <property type="match status" value="1"/>
</dbReference>
<comment type="caution">
    <text evidence="9">The sequence shown here is derived from an EMBL/GenBank/DDBJ whole genome shotgun (WGS) entry which is preliminary data.</text>
</comment>
<feature type="region of interest" description="Disordered" evidence="6">
    <location>
        <begin position="1"/>
        <end position="39"/>
    </location>
</feature>
<accession>A0AAV5MU69</accession>
<feature type="compositionally biased region" description="Basic residues" evidence="6">
    <location>
        <begin position="168"/>
        <end position="177"/>
    </location>
</feature>
<proteinExistence type="inferred from homology"/>